<reference evidence="2" key="1">
    <citation type="submission" date="2020-02" db="EMBL/GenBank/DDBJ databases">
        <authorList>
            <person name="Meier V. D."/>
        </authorList>
    </citation>
    <scope>NUCLEOTIDE SEQUENCE</scope>
    <source>
        <strain evidence="2">AVDCRST_MAG48</strain>
    </source>
</reference>
<feature type="region of interest" description="Disordered" evidence="1">
    <location>
        <begin position="44"/>
        <end position="68"/>
    </location>
</feature>
<proteinExistence type="predicted"/>
<dbReference type="AlphaFoldDB" id="A0A6J4JVU5"/>
<protein>
    <submittedName>
        <fullName evidence="2">Uncharacterized protein</fullName>
    </submittedName>
</protein>
<feature type="compositionally biased region" description="Gly residues" evidence="1">
    <location>
        <begin position="59"/>
        <end position="68"/>
    </location>
</feature>
<evidence type="ECO:0000256" key="1">
    <source>
        <dbReference type="SAM" id="MobiDB-lite"/>
    </source>
</evidence>
<accession>A0A6J4JVU5</accession>
<organism evidence="2">
    <name type="scientific">uncultured Friedmanniella sp</name>
    <dbReference type="NCBI Taxonomy" id="335381"/>
    <lineage>
        <taxon>Bacteria</taxon>
        <taxon>Bacillati</taxon>
        <taxon>Actinomycetota</taxon>
        <taxon>Actinomycetes</taxon>
        <taxon>Propionibacteriales</taxon>
        <taxon>Nocardioidaceae</taxon>
        <taxon>Friedmanniella</taxon>
        <taxon>environmental samples</taxon>
    </lineage>
</organism>
<evidence type="ECO:0000313" key="2">
    <source>
        <dbReference type="EMBL" id="CAA9288966.1"/>
    </source>
</evidence>
<sequence>MNLSCAVGRHRWVMRQGKGERGEAVTYQQCERCLHYPKTSSWRQREGLGWAPRPPEYQGGSGGVGSGQ</sequence>
<name>A0A6J4JVU5_9ACTN</name>
<gene>
    <name evidence="2" type="ORF">AVDCRST_MAG48-368</name>
</gene>
<dbReference type="EMBL" id="CADCTS010000054">
    <property type="protein sequence ID" value="CAA9288966.1"/>
    <property type="molecule type" value="Genomic_DNA"/>
</dbReference>